<dbReference type="InterPro" id="IPR043128">
    <property type="entry name" value="Rev_trsase/Diguanyl_cyclase"/>
</dbReference>
<evidence type="ECO:0000256" key="2">
    <source>
        <dbReference type="ARBA" id="ARBA00012528"/>
    </source>
</evidence>
<evidence type="ECO:0000256" key="1">
    <source>
        <dbReference type="ARBA" id="ARBA00001946"/>
    </source>
</evidence>
<dbReference type="GO" id="GO:0043709">
    <property type="term" value="P:cell adhesion involved in single-species biofilm formation"/>
    <property type="evidence" value="ECO:0007669"/>
    <property type="project" value="TreeGrafter"/>
</dbReference>
<dbReference type="EMBL" id="CP023406">
    <property type="protein sequence ID" value="ATD68085.1"/>
    <property type="molecule type" value="Genomic_DNA"/>
</dbReference>
<feature type="transmembrane region" description="Helical" evidence="3">
    <location>
        <begin position="281"/>
        <end position="305"/>
    </location>
</feature>
<name>A0A290XG08_9GAMM</name>
<evidence type="ECO:0000259" key="4">
    <source>
        <dbReference type="PROSITE" id="PS50887"/>
    </source>
</evidence>
<dbReference type="CDD" id="cd01949">
    <property type="entry name" value="GGDEF"/>
    <property type="match status" value="1"/>
</dbReference>
<keyword evidence="3" id="KW-1133">Transmembrane helix</keyword>
<dbReference type="AlphaFoldDB" id="A0A290XG08"/>
<dbReference type="OrthoDB" id="9803824at2"/>
<feature type="transmembrane region" description="Helical" evidence="3">
    <location>
        <begin position="180"/>
        <end position="202"/>
    </location>
</feature>
<feature type="transmembrane region" description="Helical" evidence="3">
    <location>
        <begin position="365"/>
        <end position="382"/>
    </location>
</feature>
<dbReference type="SUPFAM" id="SSF55073">
    <property type="entry name" value="Nucleotide cyclase"/>
    <property type="match status" value="1"/>
</dbReference>
<feature type="transmembrane region" description="Helical" evidence="3">
    <location>
        <begin position="209"/>
        <end position="226"/>
    </location>
</feature>
<dbReference type="PANTHER" id="PTHR45138">
    <property type="entry name" value="REGULATORY COMPONENTS OF SENSORY TRANSDUCTION SYSTEM"/>
    <property type="match status" value="1"/>
</dbReference>
<evidence type="ECO:0000313" key="5">
    <source>
        <dbReference type="EMBL" id="ATD68085.1"/>
    </source>
</evidence>
<dbReference type="Pfam" id="PF00990">
    <property type="entry name" value="GGDEF"/>
    <property type="match status" value="1"/>
</dbReference>
<dbReference type="SMART" id="SM00267">
    <property type="entry name" value="GGDEF"/>
    <property type="match status" value="1"/>
</dbReference>
<dbReference type="InterPro" id="IPR029787">
    <property type="entry name" value="Nucleotide_cyclase"/>
</dbReference>
<feature type="transmembrane region" description="Helical" evidence="3">
    <location>
        <begin position="311"/>
        <end position="327"/>
    </location>
</feature>
<dbReference type="Gene3D" id="3.30.70.270">
    <property type="match status" value="1"/>
</dbReference>
<dbReference type="NCBIfam" id="TIGR00254">
    <property type="entry name" value="GGDEF"/>
    <property type="match status" value="1"/>
</dbReference>
<dbReference type="GO" id="GO:1902201">
    <property type="term" value="P:negative regulation of bacterial-type flagellum-dependent cell motility"/>
    <property type="evidence" value="ECO:0007669"/>
    <property type="project" value="TreeGrafter"/>
</dbReference>
<accession>A0A290XG08</accession>
<keyword evidence="6" id="KW-1185">Reference proteome</keyword>
<evidence type="ECO:0000313" key="6">
    <source>
        <dbReference type="Proteomes" id="UP000218968"/>
    </source>
</evidence>
<dbReference type="InterPro" id="IPR000160">
    <property type="entry name" value="GGDEF_dom"/>
</dbReference>
<dbReference type="Proteomes" id="UP000218968">
    <property type="component" value="Chromosome"/>
</dbReference>
<reference evidence="6" key="1">
    <citation type="submission" date="2017-09" db="EMBL/GenBank/DDBJ databases">
        <title>Luteimonas liuhanmingii sp.nov., isolated from the intestinal contents of Tibetan Plateau Pika in Yushu, Qinghai Province, China.</title>
        <authorList>
            <person name="Gui Z."/>
        </authorList>
    </citation>
    <scope>NUCLEOTIDE SEQUENCE [LARGE SCALE GENOMIC DNA]</scope>
    <source>
        <strain evidence="6">100111</strain>
    </source>
</reference>
<sequence>MHPGRREDACIQPGIPMARPTQILIRRCLLVLLLVLALAACAVSADGPAGGPAYVLGGTPTDETTPMRSCDPAVLATLEQIEIPAPVEGWSGTPQAVSVFNVFAGEVMIGLGDRVVCGRMHDARTRDPRFRASVGLVVVPEAGSREPVRVGWRTPLKAHWIPGIRIGAPSAIQQEDTLRLVVRTSCLAIALALAFSALMGFVGARDRTFLGHVGMCVTLLLWQATLGGLSGFPQPWLPIGEQESHWQVALAALSFAAIAYGISAQTGIAGQRPRLRRATRWAIRVLIALGLLAPLVPVSALTALWWIADRIFLLTVIGLSLLACLSIRRSDRRAVAALAASLPFLLLAVPIINSSPTVAAYRIEIVQLVLTWFLVVMAYTLTTRYGQLRAQRDAMRQLADTDPLTGLPNRRAGLVRLDEAFAVARRHGIPLSVGFVDVDLFKRINDVHGHDVGDRVLITVADALVAVTRNADEVMRMGGEEFLVLLPGLAGAAAHARLETIRRRIGELAPMLDVPGLHFTASIGLASLTAADESPAALLRRADDAMYRAKHAGRDQVVGDGSWPAASSG</sequence>
<feature type="transmembrane region" description="Helical" evidence="3">
    <location>
        <begin position="246"/>
        <end position="269"/>
    </location>
</feature>
<keyword evidence="3" id="KW-0812">Transmembrane</keyword>
<dbReference type="InterPro" id="IPR011623">
    <property type="entry name" value="7TMR_DISM_rcpt_extracell_dom1"/>
</dbReference>
<dbReference type="GO" id="GO:0052621">
    <property type="term" value="F:diguanylate cyclase activity"/>
    <property type="evidence" value="ECO:0007669"/>
    <property type="project" value="UniProtKB-EC"/>
</dbReference>
<dbReference type="PANTHER" id="PTHR45138:SF24">
    <property type="entry name" value="DIGUANYLATE CYCLASE DGCC-RELATED"/>
    <property type="match status" value="1"/>
</dbReference>
<dbReference type="Pfam" id="PF07695">
    <property type="entry name" value="7TMR-DISM_7TM"/>
    <property type="match status" value="1"/>
</dbReference>
<dbReference type="FunFam" id="3.30.70.270:FF:000001">
    <property type="entry name" value="Diguanylate cyclase domain protein"/>
    <property type="match status" value="1"/>
</dbReference>
<dbReference type="InterPro" id="IPR050469">
    <property type="entry name" value="Diguanylate_Cyclase"/>
</dbReference>
<gene>
    <name evidence="5" type="ORF">CNR27_12110</name>
</gene>
<evidence type="ECO:0000256" key="3">
    <source>
        <dbReference type="SAM" id="Phobius"/>
    </source>
</evidence>
<dbReference type="PROSITE" id="PS50887">
    <property type="entry name" value="GGDEF"/>
    <property type="match status" value="1"/>
</dbReference>
<feature type="transmembrane region" description="Helical" evidence="3">
    <location>
        <begin position="334"/>
        <end position="353"/>
    </location>
</feature>
<comment type="cofactor">
    <cofactor evidence="1">
        <name>Mg(2+)</name>
        <dbReference type="ChEBI" id="CHEBI:18420"/>
    </cofactor>
</comment>
<feature type="domain" description="GGDEF" evidence="4">
    <location>
        <begin position="429"/>
        <end position="562"/>
    </location>
</feature>
<dbReference type="GO" id="GO:0005886">
    <property type="term" value="C:plasma membrane"/>
    <property type="evidence" value="ECO:0007669"/>
    <property type="project" value="TreeGrafter"/>
</dbReference>
<proteinExistence type="predicted"/>
<dbReference type="KEGG" id="lum:CNR27_12110"/>
<protein>
    <recommendedName>
        <fullName evidence="2">diguanylate cyclase</fullName>
        <ecNumber evidence="2">2.7.7.65</ecNumber>
    </recommendedName>
</protein>
<organism evidence="5 6">
    <name type="scientific">Luteimonas chenhongjianii</name>
    <dbReference type="NCBI Taxonomy" id="2006110"/>
    <lineage>
        <taxon>Bacteria</taxon>
        <taxon>Pseudomonadati</taxon>
        <taxon>Pseudomonadota</taxon>
        <taxon>Gammaproteobacteria</taxon>
        <taxon>Lysobacterales</taxon>
        <taxon>Lysobacteraceae</taxon>
        <taxon>Luteimonas</taxon>
    </lineage>
</organism>
<keyword evidence="3" id="KW-0472">Membrane</keyword>
<dbReference type="EC" id="2.7.7.65" evidence="2"/>